<organism evidence="6 7">
    <name type="scientific">Lachnotalea glycerini</name>
    <dbReference type="NCBI Taxonomy" id="1763509"/>
    <lineage>
        <taxon>Bacteria</taxon>
        <taxon>Bacillati</taxon>
        <taxon>Bacillota</taxon>
        <taxon>Clostridia</taxon>
        <taxon>Lachnospirales</taxon>
        <taxon>Lachnospiraceae</taxon>
        <taxon>Lachnotalea</taxon>
    </lineage>
</organism>
<evidence type="ECO:0000313" key="6">
    <source>
        <dbReference type="EMBL" id="PXV90231.1"/>
    </source>
</evidence>
<keyword evidence="3 4" id="KW-0472">Membrane</keyword>
<accession>A0A318ER90</accession>
<proteinExistence type="inferred from homology"/>
<comment type="similarity">
    <text evidence="2">Belongs to the transpeptidase family.</text>
</comment>
<dbReference type="Gene3D" id="3.10.450.100">
    <property type="entry name" value="NTF2-like, domain 1"/>
    <property type="match status" value="1"/>
</dbReference>
<dbReference type="RefSeq" id="WP_110291124.1">
    <property type="nucleotide sequence ID" value="NZ_QICS01000005.1"/>
</dbReference>
<name>A0A318ER90_9FIRM</name>
<dbReference type="Gene3D" id="3.30.1390.30">
    <property type="entry name" value="Penicillin-binding protein 2a, domain 3"/>
    <property type="match status" value="1"/>
</dbReference>
<comment type="caution">
    <text evidence="6">The sequence shown here is derived from an EMBL/GenBank/DDBJ whole genome shotgun (WGS) entry which is preliminary data.</text>
</comment>
<dbReference type="InterPro" id="IPR032710">
    <property type="entry name" value="NTF2-like_dom_sf"/>
</dbReference>
<dbReference type="EMBL" id="QICS01000005">
    <property type="protein sequence ID" value="PXV90231.1"/>
    <property type="molecule type" value="Genomic_DNA"/>
</dbReference>
<dbReference type="Gene3D" id="3.40.710.10">
    <property type="entry name" value="DD-peptidase/beta-lactamase superfamily"/>
    <property type="match status" value="1"/>
</dbReference>
<dbReference type="InterPro" id="IPR036138">
    <property type="entry name" value="PBP_dimer_sf"/>
</dbReference>
<dbReference type="GO" id="GO:0005509">
    <property type="term" value="F:calcium ion binding"/>
    <property type="evidence" value="ECO:0007669"/>
    <property type="project" value="InterPro"/>
</dbReference>
<gene>
    <name evidence="6" type="ORF">C8E03_105139</name>
</gene>
<dbReference type="Gene3D" id="3.90.1310.10">
    <property type="entry name" value="Penicillin-binding protein 2a (Domain 2)"/>
    <property type="match status" value="1"/>
</dbReference>
<dbReference type="GO" id="GO:0071555">
    <property type="term" value="P:cell wall organization"/>
    <property type="evidence" value="ECO:0007669"/>
    <property type="project" value="TreeGrafter"/>
</dbReference>
<evidence type="ECO:0000256" key="2">
    <source>
        <dbReference type="ARBA" id="ARBA00007171"/>
    </source>
</evidence>
<dbReference type="GO" id="GO:0008658">
    <property type="term" value="F:penicillin binding"/>
    <property type="evidence" value="ECO:0007669"/>
    <property type="project" value="InterPro"/>
</dbReference>
<dbReference type="InterPro" id="IPR050515">
    <property type="entry name" value="Beta-lactam/transpept"/>
</dbReference>
<dbReference type="Pfam" id="PF00905">
    <property type="entry name" value="Transpeptidase"/>
    <property type="match status" value="1"/>
</dbReference>
<dbReference type="Pfam" id="PF03717">
    <property type="entry name" value="PBP_dimer"/>
    <property type="match status" value="1"/>
</dbReference>
<dbReference type="PANTHER" id="PTHR30627:SF25">
    <property type="entry name" value="PENICILLIN-BINDING PROTEIN 3"/>
    <property type="match status" value="1"/>
</dbReference>
<dbReference type="GO" id="GO:0046677">
    <property type="term" value="P:response to antibiotic"/>
    <property type="evidence" value="ECO:0007669"/>
    <property type="project" value="InterPro"/>
</dbReference>
<dbReference type="SUPFAM" id="SSF56519">
    <property type="entry name" value="Penicillin binding protein dimerisation domain"/>
    <property type="match status" value="1"/>
</dbReference>
<dbReference type="SUPFAM" id="SSF56601">
    <property type="entry name" value="beta-lactamase/transpeptidase-like"/>
    <property type="match status" value="1"/>
</dbReference>
<dbReference type="PANTHER" id="PTHR30627">
    <property type="entry name" value="PEPTIDOGLYCAN D,D-TRANSPEPTIDASE"/>
    <property type="match status" value="1"/>
</dbReference>
<keyword evidence="4" id="KW-1133">Transmembrane helix</keyword>
<dbReference type="InterPro" id="IPR007887">
    <property type="entry name" value="MecA_N"/>
</dbReference>
<feature type="domain" description="EF-hand" evidence="5">
    <location>
        <begin position="58"/>
        <end position="93"/>
    </location>
</feature>
<dbReference type="InterPro" id="IPR012338">
    <property type="entry name" value="Beta-lactam/transpept-like"/>
</dbReference>
<dbReference type="InterPro" id="IPR001460">
    <property type="entry name" value="PCN-bd_Tpept"/>
</dbReference>
<dbReference type="Proteomes" id="UP000247523">
    <property type="component" value="Unassembled WGS sequence"/>
</dbReference>
<dbReference type="GO" id="GO:0071972">
    <property type="term" value="F:peptidoglycan L,D-transpeptidase activity"/>
    <property type="evidence" value="ECO:0007669"/>
    <property type="project" value="TreeGrafter"/>
</dbReference>
<dbReference type="AlphaFoldDB" id="A0A318ER90"/>
<evidence type="ECO:0000313" key="7">
    <source>
        <dbReference type="Proteomes" id="UP000247523"/>
    </source>
</evidence>
<dbReference type="PROSITE" id="PS50222">
    <property type="entry name" value="EF_HAND_2"/>
    <property type="match status" value="1"/>
</dbReference>
<evidence type="ECO:0000259" key="5">
    <source>
        <dbReference type="PROSITE" id="PS50222"/>
    </source>
</evidence>
<feature type="transmembrane region" description="Helical" evidence="4">
    <location>
        <begin position="15"/>
        <end position="38"/>
    </location>
</feature>
<dbReference type="Pfam" id="PF05223">
    <property type="entry name" value="MecA_N"/>
    <property type="match status" value="1"/>
</dbReference>
<keyword evidence="4" id="KW-0812">Transmembrane</keyword>
<dbReference type="InterPro" id="IPR005311">
    <property type="entry name" value="PBP_dimer"/>
</dbReference>
<evidence type="ECO:0000256" key="1">
    <source>
        <dbReference type="ARBA" id="ARBA00004370"/>
    </source>
</evidence>
<reference evidence="6 7" key="1">
    <citation type="submission" date="2018-05" db="EMBL/GenBank/DDBJ databases">
        <title>Genomic Encyclopedia of Type Strains, Phase IV (KMG-IV): sequencing the most valuable type-strain genomes for metagenomic binning, comparative biology and taxonomic classification.</title>
        <authorList>
            <person name="Goeker M."/>
        </authorList>
    </citation>
    <scope>NUCLEOTIDE SEQUENCE [LARGE SCALE GENOMIC DNA]</scope>
    <source>
        <strain evidence="6 7">DSM 28816</strain>
    </source>
</reference>
<comment type="subcellular location">
    <subcellularLocation>
        <location evidence="1">Membrane</location>
    </subcellularLocation>
</comment>
<evidence type="ECO:0000256" key="3">
    <source>
        <dbReference type="ARBA" id="ARBA00023136"/>
    </source>
</evidence>
<dbReference type="InterPro" id="IPR002048">
    <property type="entry name" value="EF_hand_dom"/>
</dbReference>
<dbReference type="SUPFAM" id="SSF54427">
    <property type="entry name" value="NTF2-like"/>
    <property type="match status" value="1"/>
</dbReference>
<protein>
    <submittedName>
        <fullName evidence="6">Penicillin-binding protein</fullName>
    </submittedName>
</protein>
<dbReference type="GO" id="GO:0005886">
    <property type="term" value="C:plasma membrane"/>
    <property type="evidence" value="ECO:0007669"/>
    <property type="project" value="TreeGrafter"/>
</dbReference>
<evidence type="ECO:0000256" key="4">
    <source>
        <dbReference type="SAM" id="Phobius"/>
    </source>
</evidence>
<sequence length="705" mass="79085">MRDKNRRRKKRKSKLIMMLIFFLTTISVGIIVCAVVFLNRSNGWKNPKELLVEYMNHIPEKEYEKMYKLLDVEASGNISQEDFIKRNSAIYEGIEMQNMTVEIMEYDKEQMTVKYQTSFDSVAGNIAFENEAYFVKGEDSYKLIWNDALIFPVLQSTDKVRVSTTQAERGELLDRNDNVLAGKGVASSVGIVPGKLENKDSAIEEIAKLLEIEPQTIENKLAAQWVKEDSFVPIKTVAKVEEIEWMTLNTDEETRIEKERQEKLLAIPGVMISDTKVREYPLKDAAAHLIGYVQSVTAEDLEKHADEGYTANSVIGRSGMESLFETELKGQNGCRIYIEDTNGNEKIELVNKEVQNGENIKLTIDSDIQSALYEQFQEDKSCSVAMNPYTGEVLALVSTPSYDNNSFILGMTDEQWTSLNEDERKPLYNRFRQVWCPGSSFKPIIAAIGLESGAIDPTKDYGNEGLSWQKDSSWGSYYVTTLHDYKSAILENALIYSDNIYFAKAALEIGAETLKTSLQQLGFNQELPFEITMAVSQYSNTENIETEIQLADSGYGQGQILVNPLHLASLYTAFCNNGNVLQPYLKYQEELKAESWISEAFSKDVANKVLEGMKKVVNDPNGTGYASHREDTVLAGKTGTAEIKASKEDTSGTELGWFAVLTAEQTAKKPIMIVSMVEDVKGRGGSGYVVGKVNQVLDGWFSRAE</sequence>